<keyword evidence="2" id="KW-1185">Reference proteome</keyword>
<accession>A0ABQ5EVL0</accession>
<proteinExistence type="predicted"/>
<reference evidence="1" key="2">
    <citation type="submission" date="2022-01" db="EMBL/GenBank/DDBJ databases">
        <authorList>
            <person name="Yamashiro T."/>
            <person name="Shiraishi A."/>
            <person name="Satake H."/>
            <person name="Nakayama K."/>
        </authorList>
    </citation>
    <scope>NUCLEOTIDE SEQUENCE</scope>
</reference>
<name>A0ABQ5EVL0_9ASTR</name>
<dbReference type="EMBL" id="BQNB010016680">
    <property type="protein sequence ID" value="GJT54537.1"/>
    <property type="molecule type" value="Genomic_DNA"/>
</dbReference>
<evidence type="ECO:0000313" key="1">
    <source>
        <dbReference type="EMBL" id="GJT54537.1"/>
    </source>
</evidence>
<evidence type="ECO:0000313" key="2">
    <source>
        <dbReference type="Proteomes" id="UP001151760"/>
    </source>
</evidence>
<dbReference type="Proteomes" id="UP001151760">
    <property type="component" value="Unassembled WGS sequence"/>
</dbReference>
<sequence length="79" mass="8820">MIRRCVHDKKALDILAACHNGTHRDIIVAKSHQPKELPVPNLQEKVIAQHYFGVIIPAMDIPDLNIPNDNAEFSELGQA</sequence>
<gene>
    <name evidence="1" type="ORF">Tco_0989591</name>
</gene>
<reference evidence="1" key="1">
    <citation type="journal article" date="2022" name="Int. J. Mol. Sci.">
        <title>Draft Genome of Tanacetum Coccineum: Genomic Comparison of Closely Related Tanacetum-Family Plants.</title>
        <authorList>
            <person name="Yamashiro T."/>
            <person name="Shiraishi A."/>
            <person name="Nakayama K."/>
            <person name="Satake H."/>
        </authorList>
    </citation>
    <scope>NUCLEOTIDE SEQUENCE</scope>
</reference>
<comment type="caution">
    <text evidence="1">The sequence shown here is derived from an EMBL/GenBank/DDBJ whole genome shotgun (WGS) entry which is preliminary data.</text>
</comment>
<organism evidence="1 2">
    <name type="scientific">Tanacetum coccineum</name>
    <dbReference type="NCBI Taxonomy" id="301880"/>
    <lineage>
        <taxon>Eukaryota</taxon>
        <taxon>Viridiplantae</taxon>
        <taxon>Streptophyta</taxon>
        <taxon>Embryophyta</taxon>
        <taxon>Tracheophyta</taxon>
        <taxon>Spermatophyta</taxon>
        <taxon>Magnoliopsida</taxon>
        <taxon>eudicotyledons</taxon>
        <taxon>Gunneridae</taxon>
        <taxon>Pentapetalae</taxon>
        <taxon>asterids</taxon>
        <taxon>campanulids</taxon>
        <taxon>Asterales</taxon>
        <taxon>Asteraceae</taxon>
        <taxon>Asteroideae</taxon>
        <taxon>Anthemideae</taxon>
        <taxon>Anthemidinae</taxon>
        <taxon>Tanacetum</taxon>
    </lineage>
</organism>
<protein>
    <submittedName>
        <fullName evidence="1">Uncharacterized protein</fullName>
    </submittedName>
</protein>